<feature type="binding site" evidence="9">
    <location>
        <position position="43"/>
    </location>
    <ligand>
        <name>NADPH</name>
        <dbReference type="ChEBI" id="CHEBI:57783"/>
    </ligand>
</feature>
<feature type="binding site" evidence="9">
    <location>
        <position position="67"/>
    </location>
    <ligand>
        <name>NADPH</name>
        <dbReference type="ChEBI" id="CHEBI:57783"/>
    </ligand>
</feature>
<dbReference type="Gene3D" id="3.40.50.720">
    <property type="entry name" value="NAD(P)-binding Rossmann-like Domain"/>
    <property type="match status" value="1"/>
</dbReference>
<dbReference type="UniPathway" id="UPA00056">
    <property type="reaction ID" value="UER00092"/>
</dbReference>
<feature type="binding site" evidence="9">
    <location>
        <position position="42"/>
    </location>
    <ligand>
        <name>NADPH</name>
        <dbReference type="ChEBI" id="CHEBI:57783"/>
    </ligand>
</feature>
<evidence type="ECO:0000313" key="13">
    <source>
        <dbReference type="EMBL" id="PTQ54977.1"/>
    </source>
</evidence>
<dbReference type="NCBIfam" id="TIGR00243">
    <property type="entry name" value="Dxr"/>
    <property type="match status" value="1"/>
</dbReference>
<dbReference type="GO" id="GO:0030604">
    <property type="term" value="F:1-deoxy-D-xylulose-5-phosphate reductoisomerase activity"/>
    <property type="evidence" value="ECO:0007669"/>
    <property type="project" value="UniProtKB-UniRule"/>
</dbReference>
<evidence type="ECO:0000259" key="10">
    <source>
        <dbReference type="Pfam" id="PF02670"/>
    </source>
</evidence>
<reference evidence="13 14" key="1">
    <citation type="submission" date="2017-08" db="EMBL/GenBank/DDBJ databases">
        <title>Burning lignite coal seam in the remote Altai Mountains harbors a hydrogen-driven thermophilic microbial community.</title>
        <authorList>
            <person name="Kadnikov V.V."/>
            <person name="Mardanov A.V."/>
            <person name="Ivasenko D."/>
            <person name="Beletsky A.V."/>
            <person name="Karnachuk O.V."/>
            <person name="Ravin N.V."/>
        </authorList>
    </citation>
    <scope>NUCLEOTIDE SEQUENCE [LARGE SCALE GENOMIC DNA]</scope>
    <source>
        <strain evidence="13">AL33</strain>
    </source>
</reference>
<feature type="domain" description="1-deoxy-D-xylulose 5-phosphate reductoisomerase C-terminal" evidence="11">
    <location>
        <begin position="180"/>
        <end position="263"/>
    </location>
</feature>
<feature type="binding site" evidence="9">
    <location>
        <position position="251"/>
    </location>
    <ligand>
        <name>1-deoxy-D-xylulose 5-phosphate</name>
        <dbReference type="ChEBI" id="CHEBI:57792"/>
    </ligand>
</feature>
<evidence type="ECO:0000259" key="11">
    <source>
        <dbReference type="Pfam" id="PF08436"/>
    </source>
</evidence>
<dbReference type="SUPFAM" id="SSF55347">
    <property type="entry name" value="Glyceraldehyde-3-phosphate dehydrogenase-like, C-terminal domain"/>
    <property type="match status" value="1"/>
</dbReference>
<dbReference type="EC" id="1.1.1.267" evidence="9"/>
<comment type="cofactor">
    <cofactor evidence="9">
        <name>Mg(2+)</name>
        <dbReference type="ChEBI" id="CHEBI:18420"/>
    </cofactor>
    <cofactor evidence="9">
        <name>Mn(2+)</name>
        <dbReference type="ChEBI" id="CHEBI:29035"/>
    </cofactor>
</comment>
<feature type="binding site" evidence="9">
    <location>
        <position position="255"/>
    </location>
    <ligand>
        <name>Mn(2+)</name>
        <dbReference type="ChEBI" id="CHEBI:29035"/>
    </ligand>
</feature>
<keyword evidence="5 9" id="KW-0560">Oxidoreductase</keyword>
<dbReference type="Pfam" id="PF02670">
    <property type="entry name" value="DXP_reductoisom"/>
    <property type="match status" value="1"/>
</dbReference>
<accession>A0A2T5GFL9</accession>
<dbReference type="Pfam" id="PF08436">
    <property type="entry name" value="DXP_redisom_C"/>
    <property type="match status" value="1"/>
</dbReference>
<evidence type="ECO:0000256" key="3">
    <source>
        <dbReference type="ARBA" id="ARBA00022723"/>
    </source>
</evidence>
<feature type="binding site" evidence="9">
    <location>
        <position position="159"/>
    </location>
    <ligand>
        <name>1-deoxy-D-xylulose 5-phosphate</name>
        <dbReference type="ChEBI" id="CHEBI:57792"/>
    </ligand>
</feature>
<feature type="binding site" evidence="9">
    <location>
        <position position="44"/>
    </location>
    <ligand>
        <name>NADPH</name>
        <dbReference type="ChEBI" id="CHEBI:57783"/>
    </ligand>
</feature>
<keyword evidence="9" id="KW-0460">Magnesium</keyword>
<feature type="binding site" evidence="9">
    <location>
        <position position="160"/>
    </location>
    <ligand>
        <name>NADPH</name>
        <dbReference type="ChEBI" id="CHEBI:57783"/>
    </ligand>
</feature>
<feature type="binding site" evidence="9">
    <location>
        <position position="184"/>
    </location>
    <ligand>
        <name>Mn(2+)</name>
        <dbReference type="ChEBI" id="CHEBI:29035"/>
    </ligand>
</feature>
<dbReference type="PANTHER" id="PTHR30525:SF0">
    <property type="entry name" value="1-DEOXY-D-XYLULOSE 5-PHOSPHATE REDUCTOISOMERASE, CHLOROPLASTIC"/>
    <property type="match status" value="1"/>
</dbReference>
<feature type="binding site" evidence="9">
    <location>
        <position position="186"/>
    </location>
    <ligand>
        <name>1-deoxy-D-xylulose 5-phosphate</name>
        <dbReference type="ChEBI" id="CHEBI:57792"/>
    </ligand>
</feature>
<feature type="binding site" evidence="9">
    <location>
        <position position="233"/>
    </location>
    <ligand>
        <name>1-deoxy-D-xylulose 5-phosphate</name>
        <dbReference type="ChEBI" id="CHEBI:57792"/>
    </ligand>
</feature>
<name>A0A2T5GFL9_HYDSH</name>
<dbReference type="InterPro" id="IPR003821">
    <property type="entry name" value="DXP_reductoisomerase"/>
</dbReference>
<feature type="binding site" evidence="9">
    <location>
        <position position="158"/>
    </location>
    <ligand>
        <name>NADPH</name>
        <dbReference type="ChEBI" id="CHEBI:57783"/>
    </ligand>
</feature>
<dbReference type="GO" id="GO:0016853">
    <property type="term" value="F:isomerase activity"/>
    <property type="evidence" value="ECO:0007669"/>
    <property type="project" value="UniProtKB-KW"/>
</dbReference>
<proteinExistence type="inferred from homology"/>
<dbReference type="SUPFAM" id="SSF51735">
    <property type="entry name" value="NAD(P)-binding Rossmann-fold domains"/>
    <property type="match status" value="1"/>
</dbReference>
<feature type="binding site" evidence="9">
    <location>
        <position position="255"/>
    </location>
    <ligand>
        <name>1-deoxy-D-xylulose 5-phosphate</name>
        <dbReference type="ChEBI" id="CHEBI:57792"/>
    </ligand>
</feature>
<comment type="function">
    <text evidence="9">Catalyzes the NADPH-dependent rearrangement and reduction of 1-deoxy-D-xylulose-5-phosphate (DXP) to 2-C-methyl-D-erythritol 4-phosphate (MEP).</text>
</comment>
<evidence type="ECO:0000256" key="9">
    <source>
        <dbReference type="HAMAP-Rule" id="MF_00183"/>
    </source>
</evidence>
<evidence type="ECO:0000256" key="5">
    <source>
        <dbReference type="ARBA" id="ARBA00023002"/>
    </source>
</evidence>
<evidence type="ECO:0000259" key="12">
    <source>
        <dbReference type="Pfam" id="PF13288"/>
    </source>
</evidence>
<evidence type="ECO:0000313" key="14">
    <source>
        <dbReference type="Proteomes" id="UP000244180"/>
    </source>
</evidence>
<dbReference type="Pfam" id="PF13288">
    <property type="entry name" value="DXPR_C"/>
    <property type="match status" value="1"/>
</dbReference>
<dbReference type="Gene3D" id="1.10.1740.10">
    <property type="match status" value="1"/>
</dbReference>
<comment type="catalytic activity">
    <reaction evidence="8">
        <text>2-C-methyl-D-erythritol 4-phosphate + NADP(+) = 1-deoxy-D-xylulose 5-phosphate + NADPH + H(+)</text>
        <dbReference type="Rhea" id="RHEA:13717"/>
        <dbReference type="ChEBI" id="CHEBI:15378"/>
        <dbReference type="ChEBI" id="CHEBI:57783"/>
        <dbReference type="ChEBI" id="CHEBI:57792"/>
        <dbReference type="ChEBI" id="CHEBI:58262"/>
        <dbReference type="ChEBI" id="CHEBI:58349"/>
        <dbReference type="EC" id="1.1.1.267"/>
    </reaction>
    <physiologicalReaction direction="right-to-left" evidence="8">
        <dbReference type="Rhea" id="RHEA:13719"/>
    </physiologicalReaction>
</comment>
<evidence type="ECO:0000256" key="2">
    <source>
        <dbReference type="ARBA" id="ARBA00006825"/>
    </source>
</evidence>
<keyword evidence="4 9" id="KW-0521">NADP</keyword>
<dbReference type="GO" id="GO:0030145">
    <property type="term" value="F:manganese ion binding"/>
    <property type="evidence" value="ECO:0007669"/>
    <property type="project" value="TreeGrafter"/>
</dbReference>
<dbReference type="HAMAP" id="MF_00183">
    <property type="entry name" value="DXP_reductoisom"/>
    <property type="match status" value="1"/>
</dbReference>
<dbReference type="PIRSF" id="PIRSF006205">
    <property type="entry name" value="Dxp_reductismrs"/>
    <property type="match status" value="1"/>
</dbReference>
<comment type="caution">
    <text evidence="13">The sequence shown here is derived from an EMBL/GenBank/DDBJ whole genome shotgun (WGS) entry which is preliminary data.</text>
</comment>
<keyword evidence="3 9" id="KW-0479">Metal-binding</keyword>
<evidence type="ECO:0000256" key="1">
    <source>
        <dbReference type="ARBA" id="ARBA00005094"/>
    </source>
</evidence>
<keyword evidence="13" id="KW-0413">Isomerase</keyword>
<dbReference type="GO" id="GO:0070402">
    <property type="term" value="F:NADPH binding"/>
    <property type="evidence" value="ECO:0007669"/>
    <property type="project" value="InterPro"/>
</dbReference>
<dbReference type="GO" id="GO:0051484">
    <property type="term" value="P:isopentenyl diphosphate biosynthetic process, methylerythritol 4-phosphate pathway involved in terpenoid biosynthetic process"/>
    <property type="evidence" value="ECO:0007669"/>
    <property type="project" value="TreeGrafter"/>
</dbReference>
<gene>
    <name evidence="9" type="primary">dxr</name>
    <name evidence="13" type="ORF">HSCHL_1920</name>
</gene>
<feature type="binding site" evidence="9">
    <location>
        <position position="41"/>
    </location>
    <ligand>
        <name>NADPH</name>
        <dbReference type="ChEBI" id="CHEBI:57783"/>
    </ligand>
</feature>
<dbReference type="PANTHER" id="PTHR30525">
    <property type="entry name" value="1-DEOXY-D-XYLULOSE 5-PHOSPHATE REDUCTOISOMERASE"/>
    <property type="match status" value="1"/>
</dbReference>
<feature type="binding site" evidence="9">
    <location>
        <position position="210"/>
    </location>
    <ligand>
        <name>1-deoxy-D-xylulose 5-phosphate</name>
        <dbReference type="ChEBI" id="CHEBI:57792"/>
    </ligand>
</feature>
<evidence type="ECO:0000256" key="6">
    <source>
        <dbReference type="ARBA" id="ARBA00023211"/>
    </source>
</evidence>
<organism evidence="13 14">
    <name type="scientific">Hydrogenibacillus schlegelii</name>
    <name type="common">Bacillus schlegelii</name>
    <dbReference type="NCBI Taxonomy" id="1484"/>
    <lineage>
        <taxon>Bacteria</taxon>
        <taxon>Bacillati</taxon>
        <taxon>Bacillota</taxon>
        <taxon>Bacilli</taxon>
        <taxon>Bacillales</taxon>
        <taxon>Bacillales Family X. Incertae Sedis</taxon>
        <taxon>Hydrogenibacillus</taxon>
    </lineage>
</organism>
<evidence type="ECO:0000256" key="7">
    <source>
        <dbReference type="ARBA" id="ARBA00023229"/>
    </source>
</evidence>
<dbReference type="Proteomes" id="UP000244180">
    <property type="component" value="Unassembled WGS sequence"/>
</dbReference>
<feature type="binding site" evidence="9">
    <location>
        <position position="246"/>
    </location>
    <ligand>
        <name>1-deoxy-D-xylulose 5-phosphate</name>
        <dbReference type="ChEBI" id="CHEBI:57792"/>
    </ligand>
</feature>
<dbReference type="FunFam" id="3.40.50.720:FF:000045">
    <property type="entry name" value="1-deoxy-D-xylulose 5-phosphate reductoisomerase"/>
    <property type="match status" value="1"/>
</dbReference>
<evidence type="ECO:0000256" key="4">
    <source>
        <dbReference type="ARBA" id="ARBA00022857"/>
    </source>
</evidence>
<protein>
    <recommendedName>
        <fullName evidence="9">1-deoxy-D-xylulose 5-phosphate reductoisomerase</fullName>
        <shortName evidence="9">DXP reductoisomerase</shortName>
        <ecNumber evidence="9">1.1.1.267</ecNumber>
    </recommendedName>
    <alternativeName>
        <fullName evidence="9">1-deoxyxylulose-5-phosphate reductoisomerase</fullName>
    </alternativeName>
    <alternativeName>
        <fullName evidence="9">2-C-methyl-D-erythritol 4-phosphate synthase</fullName>
    </alternativeName>
</protein>
<feature type="domain" description="DXP reductoisomerase C-terminal" evidence="12">
    <location>
        <begin position="295"/>
        <end position="411"/>
    </location>
</feature>
<dbReference type="InterPro" id="IPR036169">
    <property type="entry name" value="DXPR_C_sf"/>
</dbReference>
<feature type="binding site" evidence="9">
    <location>
        <position position="69"/>
    </location>
    <ligand>
        <name>NADPH</name>
        <dbReference type="ChEBI" id="CHEBI:57783"/>
    </ligand>
</feature>
<keyword evidence="6 9" id="KW-0464">Manganese</keyword>
<dbReference type="EMBL" id="PEBV01000001">
    <property type="protein sequence ID" value="PTQ54977.1"/>
    <property type="molecule type" value="Genomic_DNA"/>
</dbReference>
<dbReference type="InterPro" id="IPR013644">
    <property type="entry name" value="DXP_reductoisomerase_C"/>
</dbReference>
<dbReference type="AlphaFoldDB" id="A0A2T5GFL9"/>
<feature type="binding site" evidence="9">
    <location>
        <position position="239"/>
    </location>
    <ligand>
        <name>NADPH</name>
        <dbReference type="ChEBI" id="CHEBI:57783"/>
    </ligand>
</feature>
<feature type="binding site" evidence="9">
    <location>
        <position position="186"/>
    </location>
    <ligand>
        <name>Mn(2+)</name>
        <dbReference type="ChEBI" id="CHEBI:29035"/>
    </ligand>
</feature>
<feature type="binding site" evidence="9">
    <location>
        <position position="185"/>
    </location>
    <ligand>
        <name>1-deoxy-D-xylulose 5-phosphate</name>
        <dbReference type="ChEBI" id="CHEBI:57792"/>
    </ligand>
</feature>
<dbReference type="RefSeq" id="WP_272999415.1">
    <property type="nucleotide sequence ID" value="NZ_PEBV01000001.1"/>
</dbReference>
<dbReference type="InterPro" id="IPR026877">
    <property type="entry name" value="DXPR_C"/>
</dbReference>
<evidence type="ECO:0000256" key="8">
    <source>
        <dbReference type="ARBA" id="ARBA00048543"/>
    </source>
</evidence>
<feature type="domain" description="1-deoxy-D-xylulose 5-phosphate reductoisomerase N-terminal" evidence="10">
    <location>
        <begin position="35"/>
        <end position="166"/>
    </location>
</feature>
<sequence length="422" mass="45327">MKRRRCGKTVWGRWMMYTHRTETGAGSRSGRPEGLVVLGSTGSIGTQTLDVVRRHPERFRVVGLVAGTNDTLLYDQIREFRPDCVAMKDEASLQRLLLKLHALPEPRRPREIGFGFEAIARCAVHPEAVRVMSALVGFAGVRPTLAALQAGKTVLLANKETLVAAGSVVRAAEAAGGGRIVPVDSEHAAARIALRGRPPEAVLRLVLTASGGAFRHLDRAALADVTVRDALRHPTWRMGKKLTVDSATLMNKGLEVIEAHVLFGLPLERIDVVLHDESLVHAMVELKDGTFVAVLGPRDMRLPIQQALFDPESPPALGERLDLARIGALHFRPVDPARYPALGLAYAAARAGGTAPTVLSAANEVAVAAFLDGRLSFAAIEAVVEAVLAAHAPVPATDLETIEAADRWARERARAEVLARSG</sequence>
<dbReference type="InterPro" id="IPR036291">
    <property type="entry name" value="NAD(P)-bd_dom_sf"/>
</dbReference>
<comment type="similarity">
    <text evidence="2 9">Belongs to the DXR family.</text>
</comment>
<comment type="pathway">
    <text evidence="1 9">Isoprenoid biosynthesis; isopentenyl diphosphate biosynthesis via DXP pathway; isopentenyl diphosphate from 1-deoxy-D-xylulose 5-phosphate: step 1/6.</text>
</comment>
<keyword evidence="7 9" id="KW-0414">Isoprene biosynthesis</keyword>
<comment type="caution">
    <text evidence="9">Lacks conserved residue(s) required for the propagation of feature annotation.</text>
</comment>
<dbReference type="InterPro" id="IPR013512">
    <property type="entry name" value="DXP_reductoisomerase_N"/>
</dbReference>
<feature type="binding site" evidence="9">
    <location>
        <position position="252"/>
    </location>
    <ligand>
        <name>1-deoxy-D-xylulose 5-phosphate</name>
        <dbReference type="ChEBI" id="CHEBI:57792"/>
    </ligand>
</feature>
<dbReference type="SUPFAM" id="SSF69055">
    <property type="entry name" value="1-deoxy-D-xylulose-5-phosphate reductoisomerase, C-terminal domain"/>
    <property type="match status" value="1"/>
</dbReference>